<dbReference type="AlphaFoldDB" id="A0AAD2CZV3"/>
<evidence type="ECO:0000313" key="1">
    <source>
        <dbReference type="EMBL" id="CAI2374858.1"/>
    </source>
</evidence>
<gene>
    <name evidence="1" type="ORF">ECRASSUSDP1_LOCUS16216</name>
</gene>
<accession>A0AAD2CZV3</accession>
<evidence type="ECO:0000313" key="2">
    <source>
        <dbReference type="Proteomes" id="UP001295684"/>
    </source>
</evidence>
<protein>
    <submittedName>
        <fullName evidence="1">Uncharacterized protein</fullName>
    </submittedName>
</protein>
<dbReference type="EMBL" id="CAMPGE010016284">
    <property type="protein sequence ID" value="CAI2374858.1"/>
    <property type="molecule type" value="Genomic_DNA"/>
</dbReference>
<sequence>MANRDRYISEVRADLSLARSPVASPRIRSTKIRLSRNQFSAARTKRRINKLYPIQPLDLFKVSNNMKKRLLSKHEQPGIKKSIHT</sequence>
<organism evidence="1 2">
    <name type="scientific">Euplotes crassus</name>
    <dbReference type="NCBI Taxonomy" id="5936"/>
    <lineage>
        <taxon>Eukaryota</taxon>
        <taxon>Sar</taxon>
        <taxon>Alveolata</taxon>
        <taxon>Ciliophora</taxon>
        <taxon>Intramacronucleata</taxon>
        <taxon>Spirotrichea</taxon>
        <taxon>Hypotrichia</taxon>
        <taxon>Euplotida</taxon>
        <taxon>Euplotidae</taxon>
        <taxon>Moneuplotes</taxon>
    </lineage>
</organism>
<name>A0AAD2CZV3_EUPCR</name>
<dbReference type="Proteomes" id="UP001295684">
    <property type="component" value="Unassembled WGS sequence"/>
</dbReference>
<comment type="caution">
    <text evidence="1">The sequence shown here is derived from an EMBL/GenBank/DDBJ whole genome shotgun (WGS) entry which is preliminary data.</text>
</comment>
<keyword evidence="2" id="KW-1185">Reference proteome</keyword>
<proteinExistence type="predicted"/>
<reference evidence="1" key="1">
    <citation type="submission" date="2023-07" db="EMBL/GenBank/DDBJ databases">
        <authorList>
            <consortium name="AG Swart"/>
            <person name="Singh M."/>
            <person name="Singh A."/>
            <person name="Seah K."/>
            <person name="Emmerich C."/>
        </authorList>
    </citation>
    <scope>NUCLEOTIDE SEQUENCE</scope>
    <source>
        <strain evidence="1">DP1</strain>
    </source>
</reference>